<evidence type="ECO:0000313" key="4">
    <source>
        <dbReference type="EMBL" id="NFF87895.1"/>
    </source>
</evidence>
<dbReference type="EMBL" id="SWVK01000011">
    <property type="protein sequence ID" value="NFN35278.1"/>
    <property type="molecule type" value="Genomic_DNA"/>
</dbReference>
<evidence type="ECO:0000313" key="8">
    <source>
        <dbReference type="Proteomes" id="UP000476820"/>
    </source>
</evidence>
<evidence type="ECO:0000259" key="2">
    <source>
        <dbReference type="Pfam" id="PF01966"/>
    </source>
</evidence>
<evidence type="ECO:0000313" key="6">
    <source>
        <dbReference type="Proteomes" id="UP000472355"/>
    </source>
</evidence>
<dbReference type="Gene3D" id="1.10.3090.10">
    <property type="entry name" value="cca-adding enzyme, domain 2"/>
    <property type="match status" value="1"/>
</dbReference>
<accession>A0A0C2SG76</accession>
<reference evidence="7 8" key="2">
    <citation type="submission" date="2019-04" db="EMBL/GenBank/DDBJ databases">
        <title>Genome sequencing of Clostridium botulinum Groups I-IV and Clostridium butyricum.</title>
        <authorList>
            <person name="Brunt J."/>
            <person name="Van Vliet A.H.M."/>
            <person name="Stringer S.C."/>
            <person name="Carter A.T."/>
            <person name="Peck M.W."/>
        </authorList>
    </citation>
    <scope>NUCLEOTIDE SEQUENCE [LARGE SCALE GENOMIC DNA]</scope>
    <source>
        <strain evidence="4 8">1605</strain>
        <strain evidence="5 7">CB-K-33E</strain>
    </source>
</reference>
<dbReference type="PANTHER" id="PTHR47545:SF2">
    <property type="entry name" value="CC-ADDING TRNA NUCLEOTIDYLTRANSFERASE"/>
    <property type="match status" value="1"/>
</dbReference>
<dbReference type="InterPro" id="IPR006674">
    <property type="entry name" value="HD_domain"/>
</dbReference>
<dbReference type="OrthoDB" id="9805698at2"/>
<dbReference type="Pfam" id="PF01966">
    <property type="entry name" value="HD"/>
    <property type="match status" value="1"/>
</dbReference>
<organism evidence="4 8">
    <name type="scientific">Clostridium botulinum</name>
    <dbReference type="NCBI Taxonomy" id="1491"/>
    <lineage>
        <taxon>Bacteria</taxon>
        <taxon>Bacillati</taxon>
        <taxon>Bacillota</taxon>
        <taxon>Clostridia</taxon>
        <taxon>Eubacteriales</taxon>
        <taxon>Clostridiaceae</taxon>
        <taxon>Clostridium</taxon>
    </lineage>
</organism>
<dbReference type="SUPFAM" id="SSF109604">
    <property type="entry name" value="HD-domain/PDEase-like"/>
    <property type="match status" value="1"/>
</dbReference>
<keyword evidence="1" id="KW-0547">Nucleotide-binding</keyword>
<dbReference type="PANTHER" id="PTHR47545">
    <property type="entry name" value="MULTIFUNCTIONAL CCA PROTEIN"/>
    <property type="match status" value="1"/>
</dbReference>
<evidence type="ECO:0000313" key="7">
    <source>
        <dbReference type="Proteomes" id="UP000473681"/>
    </source>
</evidence>
<dbReference type="NCBIfam" id="TIGR00277">
    <property type="entry name" value="HDIG"/>
    <property type="match status" value="1"/>
</dbReference>
<dbReference type="Proteomes" id="UP000476820">
    <property type="component" value="Unassembled WGS sequence"/>
</dbReference>
<sequence>MEEKKIFLEIENHLLNDEKPSLFLNEALHKGYFDKYPLSMIKDLREVPQNPKYHPEGNVFIHTMMVVDEGAKRREISNDKRIFMWTLLLHDIGKKPTTKMRKGRLTSYDHDKVGAKMAEEFLNYFNENDEFIDYVRKLIRWHMQSLFVVKNTRFQDIEGILRDVNGEDIVLVSLCDRLGRGGLDDSLIEQTKNDIEDFKKVLNSKK</sequence>
<dbReference type="EMBL" id="SWOV01000018">
    <property type="protein sequence ID" value="NFF87895.1"/>
    <property type="molecule type" value="Genomic_DNA"/>
</dbReference>
<dbReference type="InterPro" id="IPR006675">
    <property type="entry name" value="HDIG_dom"/>
</dbReference>
<protein>
    <submittedName>
        <fullName evidence="4">HDIG domain-containing protein</fullName>
    </submittedName>
</protein>
<name>A0A0C2SG76_CLOBO</name>
<dbReference type="RefSeq" id="WP_012449607.1">
    <property type="nucleotide sequence ID" value="NZ_CP010520.1"/>
</dbReference>
<evidence type="ECO:0000313" key="5">
    <source>
        <dbReference type="EMBL" id="NFN35278.1"/>
    </source>
</evidence>
<dbReference type="InterPro" id="IPR050124">
    <property type="entry name" value="tRNA_CCA-adding_enzyme"/>
</dbReference>
<dbReference type="AlphaFoldDB" id="A0A0C2SG76"/>
<evidence type="ECO:0000256" key="1">
    <source>
        <dbReference type="ARBA" id="ARBA00022741"/>
    </source>
</evidence>
<evidence type="ECO:0000313" key="3">
    <source>
        <dbReference type="EMBL" id="NFA43689.1"/>
    </source>
</evidence>
<dbReference type="Proteomes" id="UP000472355">
    <property type="component" value="Unassembled WGS sequence"/>
</dbReference>
<proteinExistence type="predicted"/>
<feature type="domain" description="HD" evidence="2">
    <location>
        <begin position="60"/>
        <end position="145"/>
    </location>
</feature>
<comment type="caution">
    <text evidence="4">The sequence shown here is derived from an EMBL/GenBank/DDBJ whole genome shotgun (WGS) entry which is preliminary data.</text>
</comment>
<gene>
    <name evidence="3" type="ORF">EXM65_14245</name>
    <name evidence="4" type="ORF">FC774_08445</name>
    <name evidence="5" type="ORF">FDB51_09060</name>
</gene>
<reference evidence="3 6" key="1">
    <citation type="submission" date="2019-02" db="EMBL/GenBank/DDBJ databases">
        <title>Genome sequencing of Clostridium botulinum clinical isolates.</title>
        <authorList>
            <person name="Brunt J."/>
            <person name="Van Vliet A.H.M."/>
            <person name="Stringer S.C."/>
            <person name="Grant K.A."/>
            <person name="Carter A.C."/>
            <person name="Peck M.W."/>
        </authorList>
    </citation>
    <scope>NUCLEOTIDE SEQUENCE [LARGE SCALE GENOMIC DNA]</scope>
    <source>
        <strain evidence="3 6">H113700579</strain>
    </source>
</reference>
<dbReference type="InterPro" id="IPR003607">
    <property type="entry name" value="HD/PDEase_dom"/>
</dbReference>
<dbReference type="EMBL" id="SGKU01000046">
    <property type="protein sequence ID" value="NFA43689.1"/>
    <property type="molecule type" value="Genomic_DNA"/>
</dbReference>
<dbReference type="CDD" id="cd00077">
    <property type="entry name" value="HDc"/>
    <property type="match status" value="1"/>
</dbReference>
<dbReference type="Proteomes" id="UP000473681">
    <property type="component" value="Unassembled WGS sequence"/>
</dbReference>
<dbReference type="GO" id="GO:0000166">
    <property type="term" value="F:nucleotide binding"/>
    <property type="evidence" value="ECO:0007669"/>
    <property type="project" value="UniProtKB-KW"/>
</dbReference>